<sequence>EQAKEARVKYQIEISNHYQTQICRKSLLFSVHLLTKSQKTMASEQAKEAKLNEKIIGEFQQLRNEQRNLVNNLNTLEMDLKEHKTVIETLKTVDPERKCFRLIGGVLAERTVKDVLPQLIENKDFIEKTITRVNEDLTAKGQQINKFKEEHNIKIRGEQMSNEQPRSEEEEKTSENRNVLVSN</sequence>
<feature type="region of interest" description="Disordered" evidence="6">
    <location>
        <begin position="148"/>
        <end position="183"/>
    </location>
</feature>
<evidence type="ECO:0000256" key="5">
    <source>
        <dbReference type="SAM" id="Coils"/>
    </source>
</evidence>
<dbReference type="PANTHER" id="PTHR13303">
    <property type="entry name" value="PREFOLDIN SUBUNIT 2"/>
    <property type="match status" value="1"/>
</dbReference>
<dbReference type="GO" id="GO:0051082">
    <property type="term" value="F:unfolded protein binding"/>
    <property type="evidence" value="ECO:0007669"/>
    <property type="project" value="InterPro"/>
</dbReference>
<feature type="non-terminal residue" evidence="7">
    <location>
        <position position="1"/>
    </location>
</feature>
<dbReference type="InterPro" id="IPR002777">
    <property type="entry name" value="PFD_beta-like"/>
</dbReference>
<proteinExistence type="inferred from homology"/>
<evidence type="ECO:0000256" key="2">
    <source>
        <dbReference type="ARBA" id="ARBA00011695"/>
    </source>
</evidence>
<comment type="similarity">
    <text evidence="1">Belongs to the prefoldin subunit beta family.</text>
</comment>
<evidence type="ECO:0000256" key="6">
    <source>
        <dbReference type="SAM" id="MobiDB-lite"/>
    </source>
</evidence>
<evidence type="ECO:0000256" key="4">
    <source>
        <dbReference type="ARBA" id="ARBA00024667"/>
    </source>
</evidence>
<feature type="compositionally biased region" description="Basic and acidic residues" evidence="6">
    <location>
        <begin position="148"/>
        <end position="157"/>
    </location>
</feature>
<dbReference type="InterPro" id="IPR009053">
    <property type="entry name" value="Prefoldin"/>
</dbReference>
<dbReference type="SUPFAM" id="SSF46579">
    <property type="entry name" value="Prefoldin"/>
    <property type="match status" value="1"/>
</dbReference>
<reference evidence="7" key="1">
    <citation type="submission" date="2015-01" db="EMBL/GenBank/DDBJ databases">
        <title>Transcriptome Assembly of Fopius arisanus.</title>
        <authorList>
            <person name="Geib S."/>
        </authorList>
    </citation>
    <scope>NUCLEOTIDE SEQUENCE</scope>
</reference>
<comment type="subunit">
    <text evidence="2">Heterohexamer of two PFD-alpha type and four PFD-beta type subunits.</text>
</comment>
<comment type="function">
    <text evidence="4">Binds specifically to cytosolic chaperonin (c-CPN) and transfers target proteins to it. Binds to nascent polypeptide chain and promotes folding in an environment in which there are many competing pathways for nonnative proteins.</text>
</comment>
<feature type="compositionally biased region" description="Basic and acidic residues" evidence="6">
    <location>
        <begin position="165"/>
        <end position="175"/>
    </location>
</feature>
<dbReference type="Gene3D" id="1.10.287.370">
    <property type="match status" value="1"/>
</dbReference>
<keyword evidence="3" id="KW-0143">Chaperone</keyword>
<dbReference type="GO" id="GO:0006457">
    <property type="term" value="P:protein folding"/>
    <property type="evidence" value="ECO:0007669"/>
    <property type="project" value="InterPro"/>
</dbReference>
<accession>A0A0C9QHI3</accession>
<keyword evidence="5" id="KW-0175">Coiled coil</keyword>
<dbReference type="InterPro" id="IPR027235">
    <property type="entry name" value="PFD2"/>
</dbReference>
<dbReference type="EMBL" id="GBYB01014098">
    <property type="protein sequence ID" value="JAG83865.1"/>
    <property type="molecule type" value="Transcribed_RNA"/>
</dbReference>
<dbReference type="FunFam" id="1.10.287.370:FF:000002">
    <property type="entry name" value="Prefoldin subunit 2"/>
    <property type="match status" value="1"/>
</dbReference>
<protein>
    <submittedName>
        <fullName evidence="7">L(3)01239 protein</fullName>
    </submittedName>
</protein>
<name>A0A0C9QHI3_9HYME</name>
<dbReference type="GO" id="GO:0016272">
    <property type="term" value="C:prefoldin complex"/>
    <property type="evidence" value="ECO:0007669"/>
    <property type="project" value="InterPro"/>
</dbReference>
<evidence type="ECO:0000256" key="3">
    <source>
        <dbReference type="ARBA" id="ARBA00023186"/>
    </source>
</evidence>
<evidence type="ECO:0000313" key="7">
    <source>
        <dbReference type="EMBL" id="JAG83865.1"/>
    </source>
</evidence>
<dbReference type="Pfam" id="PF01920">
    <property type="entry name" value="Prefoldin_2"/>
    <property type="match status" value="1"/>
</dbReference>
<gene>
    <name evidence="7" type="primary">l(3)01239</name>
    <name evidence="7" type="ORF">g.72760</name>
</gene>
<dbReference type="AlphaFoldDB" id="A0A0C9QHI3"/>
<organism evidence="7">
    <name type="scientific">Fopius arisanus</name>
    <dbReference type="NCBI Taxonomy" id="64838"/>
    <lineage>
        <taxon>Eukaryota</taxon>
        <taxon>Metazoa</taxon>
        <taxon>Ecdysozoa</taxon>
        <taxon>Arthropoda</taxon>
        <taxon>Hexapoda</taxon>
        <taxon>Insecta</taxon>
        <taxon>Pterygota</taxon>
        <taxon>Neoptera</taxon>
        <taxon>Endopterygota</taxon>
        <taxon>Hymenoptera</taxon>
        <taxon>Apocrita</taxon>
        <taxon>Ichneumonoidea</taxon>
        <taxon>Braconidae</taxon>
        <taxon>Opiinae</taxon>
        <taxon>Fopius</taxon>
    </lineage>
</organism>
<evidence type="ECO:0000256" key="1">
    <source>
        <dbReference type="ARBA" id="ARBA00008045"/>
    </source>
</evidence>
<dbReference type="CDD" id="cd23163">
    <property type="entry name" value="Prefoldin_2"/>
    <property type="match status" value="1"/>
</dbReference>
<feature type="coiled-coil region" evidence="5">
    <location>
        <begin position="52"/>
        <end position="93"/>
    </location>
</feature>